<dbReference type="Proteomes" id="UP000050761">
    <property type="component" value="Unassembled WGS sequence"/>
</dbReference>
<proteinExistence type="predicted"/>
<name>A0A183GWP6_HELPZ</name>
<sequence>LPDKLVIAEETQTEWSNCEDGLQHRRRDCNDRVNCGLESRHCEEKEIKSTAIERDGTDELPTHEDIAKVKAEVRRHGLPCSKDVCCAVFEGCAVGLRLNSKMKRLEWCKRPCGRKAYNKRRRS</sequence>
<evidence type="ECO:0000313" key="1">
    <source>
        <dbReference type="Proteomes" id="UP000050761"/>
    </source>
</evidence>
<accession>A0A183GWP6</accession>
<protein>
    <submittedName>
        <fullName evidence="2">AWS domain-containing protein</fullName>
    </submittedName>
</protein>
<organism evidence="1 2">
    <name type="scientific">Heligmosomoides polygyrus</name>
    <name type="common">Parasitic roundworm</name>
    <dbReference type="NCBI Taxonomy" id="6339"/>
    <lineage>
        <taxon>Eukaryota</taxon>
        <taxon>Metazoa</taxon>
        <taxon>Ecdysozoa</taxon>
        <taxon>Nematoda</taxon>
        <taxon>Chromadorea</taxon>
        <taxon>Rhabditida</taxon>
        <taxon>Rhabditina</taxon>
        <taxon>Rhabditomorpha</taxon>
        <taxon>Strongyloidea</taxon>
        <taxon>Heligmosomidae</taxon>
        <taxon>Heligmosomoides</taxon>
    </lineage>
</organism>
<keyword evidence="1" id="KW-1185">Reference proteome</keyword>
<evidence type="ECO:0000313" key="2">
    <source>
        <dbReference type="WBParaSite" id="HPBE_0002711601-mRNA-1"/>
    </source>
</evidence>
<dbReference type="AlphaFoldDB" id="A0A183GWP6"/>
<reference evidence="2" key="1">
    <citation type="submission" date="2019-09" db="UniProtKB">
        <authorList>
            <consortium name="WormBaseParasite"/>
        </authorList>
    </citation>
    <scope>IDENTIFICATION</scope>
</reference>
<dbReference type="WBParaSite" id="HPBE_0002711601-mRNA-1">
    <property type="protein sequence ID" value="HPBE_0002711601-mRNA-1"/>
    <property type="gene ID" value="HPBE_0002711601"/>
</dbReference>